<keyword evidence="4" id="KW-0067">ATP-binding</keyword>
<dbReference type="GO" id="GO:0005524">
    <property type="term" value="F:ATP binding"/>
    <property type="evidence" value="ECO:0007669"/>
    <property type="project" value="UniProtKB-KW"/>
</dbReference>
<reference evidence="7" key="1">
    <citation type="submission" date="2023-06" db="EMBL/GenBank/DDBJ databases">
        <title>Male Hemibagrus guttatus genome.</title>
        <authorList>
            <person name="Bian C."/>
        </authorList>
    </citation>
    <scope>NUCLEOTIDE SEQUENCE</scope>
    <source>
        <strain evidence="7">Male_cb2023</strain>
        <tissue evidence="7">Muscle</tissue>
    </source>
</reference>
<evidence type="ECO:0000313" key="8">
    <source>
        <dbReference type="Proteomes" id="UP001274896"/>
    </source>
</evidence>
<name>A0AAE0QCF6_9TELE</name>
<evidence type="ECO:0000256" key="3">
    <source>
        <dbReference type="ARBA" id="ARBA00022741"/>
    </source>
</evidence>
<keyword evidence="8" id="KW-1185">Reference proteome</keyword>
<keyword evidence="2" id="KW-0677">Repeat</keyword>
<accession>A0AAE0QCF6</accession>
<dbReference type="InterPro" id="IPR041075">
    <property type="entry name" value="NOD1/2_WH"/>
</dbReference>
<evidence type="ECO:0000313" key="7">
    <source>
        <dbReference type="EMBL" id="KAK3517725.1"/>
    </source>
</evidence>
<dbReference type="InterPro" id="IPR007111">
    <property type="entry name" value="NACHT_NTPase"/>
</dbReference>
<evidence type="ECO:0000256" key="4">
    <source>
        <dbReference type="ARBA" id="ARBA00022840"/>
    </source>
</evidence>
<dbReference type="AlphaFoldDB" id="A0AAE0QCF6"/>
<evidence type="ECO:0008006" key="9">
    <source>
        <dbReference type="Google" id="ProtNLM"/>
    </source>
</evidence>
<evidence type="ECO:0000256" key="2">
    <source>
        <dbReference type="ARBA" id="ARBA00022737"/>
    </source>
</evidence>
<feature type="domain" description="NOD1/2 winged helix" evidence="6">
    <location>
        <begin position="220"/>
        <end position="280"/>
    </location>
</feature>
<protein>
    <recommendedName>
        <fullName evidence="9">Protein NLRC3-like</fullName>
    </recommendedName>
</protein>
<gene>
    <name evidence="7" type="ORF">QTP70_016576</name>
</gene>
<feature type="domain" description="NACHT" evidence="5">
    <location>
        <begin position="77"/>
        <end position="142"/>
    </location>
</feature>
<proteinExistence type="predicted"/>
<dbReference type="Pfam" id="PF05729">
    <property type="entry name" value="NACHT"/>
    <property type="match status" value="1"/>
</dbReference>
<sequence>MSKGLCIMLYSKLQGKRSESPAPSCISMKSDVSMAPPLGFKDGDSSLLHRVVQKTGDRTEKILTDTGFPEHRRVCDVTESASVQELLINLIKGNLLPSALIWITSPPAAADQIPSECVHRVTEVRGFNDPQKEEYFRKRISDQSLANNIITHLKSLRSLYIMCHIPVFCWISATVLERMLGEAESGEIPKTLTQMYTHFLIIQTNIIREKYSKKQESDEEMILKLGQLAFQQLEKGNLIFYEEDLRECGIDVREAAVYSGVCTQIFREEFGLHQSKVYCFVHLSIQEHLAALYVHLTFMKEKRNVLKKNQHRSWEKFDLSKYFNTVKITETVVVKMMPVIAASRKAM</sequence>
<dbReference type="Proteomes" id="UP001274896">
    <property type="component" value="Unassembled WGS sequence"/>
</dbReference>
<dbReference type="PANTHER" id="PTHR24106">
    <property type="entry name" value="NACHT, LRR AND CARD DOMAINS-CONTAINING"/>
    <property type="match status" value="1"/>
</dbReference>
<dbReference type="EMBL" id="JAUCMX010000018">
    <property type="protein sequence ID" value="KAK3517725.1"/>
    <property type="molecule type" value="Genomic_DNA"/>
</dbReference>
<keyword evidence="3" id="KW-0547">Nucleotide-binding</keyword>
<comment type="caution">
    <text evidence="7">The sequence shown here is derived from an EMBL/GenBank/DDBJ whole genome shotgun (WGS) entry which is preliminary data.</text>
</comment>
<evidence type="ECO:0000259" key="6">
    <source>
        <dbReference type="Pfam" id="PF17779"/>
    </source>
</evidence>
<organism evidence="7 8">
    <name type="scientific">Hemibagrus guttatus</name>
    <dbReference type="NCBI Taxonomy" id="175788"/>
    <lineage>
        <taxon>Eukaryota</taxon>
        <taxon>Metazoa</taxon>
        <taxon>Chordata</taxon>
        <taxon>Craniata</taxon>
        <taxon>Vertebrata</taxon>
        <taxon>Euteleostomi</taxon>
        <taxon>Actinopterygii</taxon>
        <taxon>Neopterygii</taxon>
        <taxon>Teleostei</taxon>
        <taxon>Ostariophysi</taxon>
        <taxon>Siluriformes</taxon>
        <taxon>Bagridae</taxon>
        <taxon>Hemibagrus</taxon>
    </lineage>
</organism>
<evidence type="ECO:0000256" key="1">
    <source>
        <dbReference type="ARBA" id="ARBA00022614"/>
    </source>
</evidence>
<keyword evidence="1" id="KW-0433">Leucine-rich repeat</keyword>
<evidence type="ECO:0000259" key="5">
    <source>
        <dbReference type="Pfam" id="PF05729"/>
    </source>
</evidence>
<dbReference type="InterPro" id="IPR051261">
    <property type="entry name" value="NLR"/>
</dbReference>
<dbReference type="Pfam" id="PF17779">
    <property type="entry name" value="WHD_NOD2"/>
    <property type="match status" value="1"/>
</dbReference>